<dbReference type="Pfam" id="PF12833">
    <property type="entry name" value="HTH_18"/>
    <property type="match status" value="1"/>
</dbReference>
<sequence>MLDDVAGLTHSGVLRRLLYEGLESLGLNPVQIYRQAYPHLPLSPPNSQERRPHDMAPYFWQALPALSGDVDIGLHLGEVMRPRPLDVVSYLQQASRDLQEALEVFVRYQHIISGGFAAGLRVEGDSAVLILDLDYLGHGSLRQQMECLALLFCKHLQQLCEGQFQLTAVTFRHAAPARTAEHRRLFGLLPQFLASHDALWFPAALLSRPSRNAAPAIFVVLRAHADAQLAELQGNTLRNRVLYWLACQLGQGECSLAACAAALGQERVALQRSLAAQGQGFRPLLDEVRRQRAQQLLLQGLSIREVARGCGFVELSPFYRAFRRWWGCTPQQLQRQHAAG</sequence>
<evidence type="ECO:0000313" key="5">
    <source>
        <dbReference type="EMBL" id="MBB6342805.1"/>
    </source>
</evidence>
<feature type="domain" description="HTH araC/xylS-type" evidence="4">
    <location>
        <begin position="239"/>
        <end position="336"/>
    </location>
</feature>
<comment type="caution">
    <text evidence="5">The sequence shown here is derived from an EMBL/GenBank/DDBJ whole genome shotgun (WGS) entry which is preliminary data.</text>
</comment>
<dbReference type="SMART" id="SM00342">
    <property type="entry name" value="HTH_ARAC"/>
    <property type="match status" value="1"/>
</dbReference>
<dbReference type="GO" id="GO:0003700">
    <property type="term" value="F:DNA-binding transcription factor activity"/>
    <property type="evidence" value="ECO:0007669"/>
    <property type="project" value="InterPro"/>
</dbReference>
<dbReference type="InterPro" id="IPR032687">
    <property type="entry name" value="AraC-type_N"/>
</dbReference>
<evidence type="ECO:0000256" key="1">
    <source>
        <dbReference type="ARBA" id="ARBA00023015"/>
    </source>
</evidence>
<dbReference type="RefSeq" id="WP_184684571.1">
    <property type="nucleotide sequence ID" value="NZ_JACHLL010000005.1"/>
</dbReference>
<evidence type="ECO:0000256" key="2">
    <source>
        <dbReference type="ARBA" id="ARBA00023125"/>
    </source>
</evidence>
<keyword evidence="6" id="KW-1185">Reference proteome</keyword>
<dbReference type="GO" id="GO:0000976">
    <property type="term" value="F:transcription cis-regulatory region binding"/>
    <property type="evidence" value="ECO:0007669"/>
    <property type="project" value="TreeGrafter"/>
</dbReference>
<dbReference type="AlphaFoldDB" id="A0A7X0BU00"/>
<dbReference type="GO" id="GO:0005829">
    <property type="term" value="C:cytosol"/>
    <property type="evidence" value="ECO:0007669"/>
    <property type="project" value="TreeGrafter"/>
</dbReference>
<dbReference type="EMBL" id="JACHLL010000005">
    <property type="protein sequence ID" value="MBB6342805.1"/>
    <property type="molecule type" value="Genomic_DNA"/>
</dbReference>
<dbReference type="PANTHER" id="PTHR47894:SF1">
    <property type="entry name" value="HTH-TYPE TRANSCRIPTIONAL REGULATOR VQSM"/>
    <property type="match status" value="1"/>
</dbReference>
<dbReference type="PROSITE" id="PS01124">
    <property type="entry name" value="HTH_ARAC_FAMILY_2"/>
    <property type="match status" value="1"/>
</dbReference>
<evidence type="ECO:0000256" key="3">
    <source>
        <dbReference type="ARBA" id="ARBA00023163"/>
    </source>
</evidence>
<dbReference type="InterPro" id="IPR018060">
    <property type="entry name" value="HTH_AraC"/>
</dbReference>
<dbReference type="PANTHER" id="PTHR47894">
    <property type="entry name" value="HTH-TYPE TRANSCRIPTIONAL REGULATOR GADX"/>
    <property type="match status" value="1"/>
</dbReference>
<gene>
    <name evidence="5" type="ORF">HNP49_002987</name>
</gene>
<reference evidence="5 6" key="1">
    <citation type="submission" date="2020-08" db="EMBL/GenBank/DDBJ databases">
        <title>Functional genomics of gut bacteria from endangered species of beetles.</title>
        <authorList>
            <person name="Carlos-Shanley C."/>
        </authorList>
    </citation>
    <scope>NUCLEOTIDE SEQUENCE [LARGE SCALE GENOMIC DNA]</scope>
    <source>
        <strain evidence="5 6">S00202</strain>
    </source>
</reference>
<dbReference type="InterPro" id="IPR009057">
    <property type="entry name" value="Homeodomain-like_sf"/>
</dbReference>
<evidence type="ECO:0000259" key="4">
    <source>
        <dbReference type="PROSITE" id="PS01124"/>
    </source>
</evidence>
<dbReference type="SUPFAM" id="SSF46689">
    <property type="entry name" value="Homeodomain-like"/>
    <property type="match status" value="1"/>
</dbReference>
<keyword evidence="1" id="KW-0805">Transcription regulation</keyword>
<proteinExistence type="predicted"/>
<dbReference type="Pfam" id="PF12625">
    <property type="entry name" value="Arabinose_bd"/>
    <property type="match status" value="1"/>
</dbReference>
<name>A0A7X0BU00_9PSED</name>
<accession>A0A7X0BU00</accession>
<evidence type="ECO:0000313" key="6">
    <source>
        <dbReference type="Proteomes" id="UP000557193"/>
    </source>
</evidence>
<keyword evidence="2 5" id="KW-0238">DNA-binding</keyword>
<protein>
    <submittedName>
        <fullName evidence="5">AraC-like DNA-binding protein</fullName>
    </submittedName>
</protein>
<dbReference type="Gene3D" id="1.10.10.60">
    <property type="entry name" value="Homeodomain-like"/>
    <property type="match status" value="1"/>
</dbReference>
<organism evidence="5 6">
    <name type="scientific">Pseudomonas fluvialis</name>
    <dbReference type="NCBI Taxonomy" id="1793966"/>
    <lineage>
        <taxon>Bacteria</taxon>
        <taxon>Pseudomonadati</taxon>
        <taxon>Pseudomonadota</taxon>
        <taxon>Gammaproteobacteria</taxon>
        <taxon>Pseudomonadales</taxon>
        <taxon>Pseudomonadaceae</taxon>
        <taxon>Pseudomonas</taxon>
    </lineage>
</organism>
<keyword evidence="3" id="KW-0804">Transcription</keyword>
<dbReference type="Proteomes" id="UP000557193">
    <property type="component" value="Unassembled WGS sequence"/>
</dbReference>